<evidence type="ECO:0000256" key="4">
    <source>
        <dbReference type="SAM" id="Phobius"/>
    </source>
</evidence>
<dbReference type="SUPFAM" id="SSF53448">
    <property type="entry name" value="Nucleotide-diphospho-sugar transferases"/>
    <property type="match status" value="1"/>
</dbReference>
<dbReference type="GO" id="GO:0016757">
    <property type="term" value="F:glycosyltransferase activity"/>
    <property type="evidence" value="ECO:0007669"/>
    <property type="project" value="UniProtKB-KW"/>
</dbReference>
<comment type="caution">
    <text evidence="5">The sequence shown here is derived from an EMBL/GenBank/DDBJ whole genome shotgun (WGS) entry which is preliminary data.</text>
</comment>
<keyword evidence="2" id="KW-0328">Glycosyltransferase</keyword>
<dbReference type="EMBL" id="RFAQ01000012">
    <property type="protein sequence ID" value="RMD02454.1"/>
    <property type="molecule type" value="Genomic_DNA"/>
</dbReference>
<keyword evidence="4" id="KW-1133">Transmembrane helix</keyword>
<keyword evidence="3 5" id="KW-0808">Transferase</keyword>
<name>A0A3M0SVH2_9CLOT</name>
<sequence length="466" mass="53716">MMKGFIFNSTFIFQILVCILASYYLILSLFGLYKKKDNGAEKCTPKNTFALLVAAHNEEMVIAQIIESLKDIDYPKNMYDIFVIADNCDDNTASISKKYGVNVYERKVPDKKGKGYALEWMFNKIFKMDRKYDAIAIFDADNLVSKNFLTEMNYKLCKGYKVVQGYIDSKNPNDSWITGSYSISFWSTNRLFQLSRSNLGLSTQIGGTGFCMKTDILKKLGWGATCLTEDLEFTCKLVLNGEKVGWAHNAIVYDEKPLTLKQSWTQRKRWMQGFTDVSSRFFFKLIKKSIVNRSFTAFDCAIYTIQPFVTLLLGVSALLTVLQNNNPHGLNIFVINSMFSSIEWKIFSIFQFLFTPLIMLLESKLSKKMFSVFALYSLNIIVLSYVFTSPTFYEMLIGNVLYLLVFLIGVSLLCGKSCFKVFIWYLLYGIYTLTWIPITIQGILDKNNKEWNHTKHIRQISIQEME</sequence>
<dbReference type="AlphaFoldDB" id="A0A3M0SVH2"/>
<dbReference type="Gene3D" id="3.90.550.10">
    <property type="entry name" value="Spore Coat Polysaccharide Biosynthesis Protein SpsA, Chain A"/>
    <property type="match status" value="1"/>
</dbReference>
<reference evidence="5 6" key="1">
    <citation type="submission" date="2018-10" db="EMBL/GenBank/DDBJ databases">
        <title>Genome-centric metagenomics revealed C2 chemical producing, CO utilizing Clostridium with novel acetogenic gene cluster.</title>
        <authorList>
            <person name="Kang H."/>
            <person name="Park B."/>
            <person name="Choi I.G."/>
            <person name="Chang I.S."/>
        </authorList>
    </citation>
    <scope>NUCLEOTIDE SEQUENCE [LARGE SCALE GENOMIC DNA]</scope>
    <source>
        <strain evidence="5 6">H21-9</strain>
    </source>
</reference>
<dbReference type="PANTHER" id="PTHR43630">
    <property type="entry name" value="POLY-BETA-1,6-N-ACETYL-D-GLUCOSAMINE SYNTHASE"/>
    <property type="match status" value="1"/>
</dbReference>
<evidence type="ECO:0000256" key="3">
    <source>
        <dbReference type="ARBA" id="ARBA00022679"/>
    </source>
</evidence>
<feature type="transmembrane region" description="Helical" evidence="4">
    <location>
        <begin position="12"/>
        <end position="33"/>
    </location>
</feature>
<dbReference type="Pfam" id="PF13641">
    <property type="entry name" value="Glyco_tranf_2_3"/>
    <property type="match status" value="1"/>
</dbReference>
<dbReference type="InterPro" id="IPR029044">
    <property type="entry name" value="Nucleotide-diphossugar_trans"/>
</dbReference>
<feature type="transmembrane region" description="Helical" evidence="4">
    <location>
        <begin position="422"/>
        <end position="444"/>
    </location>
</feature>
<evidence type="ECO:0000256" key="2">
    <source>
        <dbReference type="ARBA" id="ARBA00022676"/>
    </source>
</evidence>
<evidence type="ECO:0000313" key="6">
    <source>
        <dbReference type="Proteomes" id="UP000277999"/>
    </source>
</evidence>
<evidence type="ECO:0000256" key="1">
    <source>
        <dbReference type="ARBA" id="ARBA00006739"/>
    </source>
</evidence>
<gene>
    <name evidence="5" type="ORF">D9O40_05915</name>
</gene>
<feature type="transmembrane region" description="Helical" evidence="4">
    <location>
        <begin position="396"/>
        <end position="415"/>
    </location>
</feature>
<dbReference type="PANTHER" id="PTHR43630:SF1">
    <property type="entry name" value="POLY-BETA-1,6-N-ACETYL-D-GLUCOSAMINE SYNTHASE"/>
    <property type="match status" value="1"/>
</dbReference>
<feature type="transmembrane region" description="Helical" evidence="4">
    <location>
        <begin position="373"/>
        <end position="390"/>
    </location>
</feature>
<comment type="similarity">
    <text evidence="1">Belongs to the glycosyltransferase 2 family.</text>
</comment>
<dbReference type="CDD" id="cd06438">
    <property type="entry name" value="EpsO_like"/>
    <property type="match status" value="1"/>
</dbReference>
<keyword evidence="4" id="KW-0472">Membrane</keyword>
<feature type="transmembrane region" description="Helical" evidence="4">
    <location>
        <begin position="342"/>
        <end position="361"/>
    </location>
</feature>
<organism evidence="5 6">
    <name type="scientific">Clostridium autoethanogenum</name>
    <dbReference type="NCBI Taxonomy" id="84023"/>
    <lineage>
        <taxon>Bacteria</taxon>
        <taxon>Bacillati</taxon>
        <taxon>Bacillota</taxon>
        <taxon>Clostridia</taxon>
        <taxon>Eubacteriales</taxon>
        <taxon>Clostridiaceae</taxon>
        <taxon>Clostridium</taxon>
    </lineage>
</organism>
<feature type="transmembrane region" description="Helical" evidence="4">
    <location>
        <begin position="300"/>
        <end position="322"/>
    </location>
</feature>
<keyword evidence="4" id="KW-0812">Transmembrane</keyword>
<accession>A0A3M0SVH2</accession>
<evidence type="ECO:0000313" key="5">
    <source>
        <dbReference type="EMBL" id="RMD02454.1"/>
    </source>
</evidence>
<dbReference type="Proteomes" id="UP000277999">
    <property type="component" value="Unassembled WGS sequence"/>
</dbReference>
<proteinExistence type="inferred from homology"/>
<protein>
    <submittedName>
        <fullName evidence="5">Glycosyltransferase</fullName>
    </submittedName>
</protein>